<dbReference type="InterPro" id="IPR052529">
    <property type="entry name" value="Bact_Transport_Assoc"/>
</dbReference>
<sequence>MATLPERIGTLDTIRGVAVLGILLLNIVAFAMPQTAYMNPRAYGGWHGADLAAYLINFVLFDGKMRGLFSFLFGASMLMVIERAELSGQSPARVHFSRMIWLLIFGLIHLWLIWWGDILTLYAMVGMIAWAFRNKDAHSLIGHGILLLCFQWLLMILMPIGMHATELAAARPDATADARHGLEQLQQGFGVPSAQWIAGQLALMRGGYWGILSDRLANNITTPLNSLLFVGAETLAYMLFGMAALKSGFLTGAWERRRYWRWVAVGFGIGVPVYAALGAWMVAQQFSMMSVAIAVMAASVPVRSVMIVGWAALIILALRPGGALTQRLAAAGRMAFSNYLGTSLICTTLFYGYGFGWFGYWSRAQIYGVVLAVWVLILLWSKPWLEHFRYGPLEWLWRSLARRQWQPMRGGALSATQKVATDTQ</sequence>
<feature type="transmembrane region" description="Helical" evidence="1">
    <location>
        <begin position="99"/>
        <end position="132"/>
    </location>
</feature>
<name>A0A840YW77_9SPHN</name>
<gene>
    <name evidence="3" type="ORF">FHR23_000706</name>
</gene>
<feature type="transmembrane region" description="Helical" evidence="1">
    <location>
        <begin position="364"/>
        <end position="381"/>
    </location>
</feature>
<accession>A0A840YW77</accession>
<dbReference type="EMBL" id="JACIJI010000001">
    <property type="protein sequence ID" value="MBB5717799.1"/>
    <property type="molecule type" value="Genomic_DNA"/>
</dbReference>
<keyword evidence="4" id="KW-1185">Reference proteome</keyword>
<keyword evidence="1" id="KW-0472">Membrane</keyword>
<dbReference type="Pfam" id="PF04235">
    <property type="entry name" value="DUF418"/>
    <property type="match status" value="1"/>
</dbReference>
<feature type="transmembrane region" description="Helical" evidence="1">
    <location>
        <begin position="259"/>
        <end position="283"/>
    </location>
</feature>
<comment type="caution">
    <text evidence="3">The sequence shown here is derived from an EMBL/GenBank/DDBJ whole genome shotgun (WGS) entry which is preliminary data.</text>
</comment>
<evidence type="ECO:0000313" key="4">
    <source>
        <dbReference type="Proteomes" id="UP000554342"/>
    </source>
</evidence>
<evidence type="ECO:0000313" key="3">
    <source>
        <dbReference type="EMBL" id="MBB5717799.1"/>
    </source>
</evidence>
<protein>
    <recommendedName>
        <fullName evidence="2">DUF418 domain-containing protein</fullName>
    </recommendedName>
</protein>
<feature type="transmembrane region" description="Helical" evidence="1">
    <location>
        <begin position="339"/>
        <end position="358"/>
    </location>
</feature>
<feature type="transmembrane region" description="Helical" evidence="1">
    <location>
        <begin position="289"/>
        <end position="318"/>
    </location>
</feature>
<reference evidence="3 4" key="1">
    <citation type="submission" date="2020-08" db="EMBL/GenBank/DDBJ databases">
        <title>Genomic Encyclopedia of Type Strains, Phase IV (KMG-IV): sequencing the most valuable type-strain genomes for metagenomic binning, comparative biology and taxonomic classification.</title>
        <authorList>
            <person name="Goeker M."/>
        </authorList>
    </citation>
    <scope>NUCLEOTIDE SEQUENCE [LARGE SCALE GENOMIC DNA]</scope>
    <source>
        <strain evidence="3 4">DSM 27203</strain>
    </source>
</reference>
<dbReference type="PANTHER" id="PTHR30590">
    <property type="entry name" value="INNER MEMBRANE PROTEIN"/>
    <property type="match status" value="1"/>
</dbReference>
<organism evidence="3 4">
    <name type="scientific">Stakelama sediminis</name>
    <dbReference type="NCBI Taxonomy" id="463200"/>
    <lineage>
        <taxon>Bacteria</taxon>
        <taxon>Pseudomonadati</taxon>
        <taxon>Pseudomonadota</taxon>
        <taxon>Alphaproteobacteria</taxon>
        <taxon>Sphingomonadales</taxon>
        <taxon>Sphingomonadaceae</taxon>
        <taxon>Stakelama</taxon>
    </lineage>
</organism>
<dbReference type="AlphaFoldDB" id="A0A840YW77"/>
<evidence type="ECO:0000256" key="1">
    <source>
        <dbReference type="SAM" id="Phobius"/>
    </source>
</evidence>
<feature type="domain" description="DUF418" evidence="2">
    <location>
        <begin position="245"/>
        <end position="403"/>
    </location>
</feature>
<feature type="transmembrane region" description="Helical" evidence="1">
    <location>
        <begin position="12"/>
        <end position="32"/>
    </location>
</feature>
<dbReference type="Proteomes" id="UP000554342">
    <property type="component" value="Unassembled WGS sequence"/>
</dbReference>
<feature type="transmembrane region" description="Helical" evidence="1">
    <location>
        <begin position="144"/>
        <end position="162"/>
    </location>
</feature>
<feature type="transmembrane region" description="Helical" evidence="1">
    <location>
        <begin position="226"/>
        <end position="247"/>
    </location>
</feature>
<feature type="transmembrane region" description="Helical" evidence="1">
    <location>
        <begin position="68"/>
        <end position="87"/>
    </location>
</feature>
<dbReference type="InterPro" id="IPR007349">
    <property type="entry name" value="DUF418"/>
</dbReference>
<keyword evidence="1" id="KW-1133">Transmembrane helix</keyword>
<evidence type="ECO:0000259" key="2">
    <source>
        <dbReference type="Pfam" id="PF04235"/>
    </source>
</evidence>
<keyword evidence="1" id="KW-0812">Transmembrane</keyword>
<dbReference type="PANTHER" id="PTHR30590:SF2">
    <property type="entry name" value="INNER MEMBRANE PROTEIN"/>
    <property type="match status" value="1"/>
</dbReference>
<dbReference type="RefSeq" id="WP_184001518.1">
    <property type="nucleotide sequence ID" value="NZ_BAABIF010000004.1"/>
</dbReference>
<feature type="transmembrane region" description="Helical" evidence="1">
    <location>
        <begin position="44"/>
        <end position="61"/>
    </location>
</feature>
<proteinExistence type="predicted"/>